<evidence type="ECO:0000256" key="1">
    <source>
        <dbReference type="SAM" id="MobiDB-lite"/>
    </source>
</evidence>
<feature type="compositionally biased region" description="Pro residues" evidence="1">
    <location>
        <begin position="187"/>
        <end position="197"/>
    </location>
</feature>
<dbReference type="AlphaFoldDB" id="A0A0C3BNG1"/>
<feature type="compositionally biased region" description="Basic and acidic residues" evidence="1">
    <location>
        <begin position="162"/>
        <end position="171"/>
    </location>
</feature>
<dbReference type="HOGENOM" id="CLU_415705_0_0_1"/>
<dbReference type="EMBL" id="KN824278">
    <property type="protein sequence ID" value="KIM33604.1"/>
    <property type="molecule type" value="Genomic_DNA"/>
</dbReference>
<feature type="region of interest" description="Disordered" evidence="1">
    <location>
        <begin position="156"/>
        <end position="212"/>
    </location>
</feature>
<dbReference type="Proteomes" id="UP000054097">
    <property type="component" value="Unassembled WGS sequence"/>
</dbReference>
<evidence type="ECO:0000313" key="3">
    <source>
        <dbReference type="Proteomes" id="UP000054097"/>
    </source>
</evidence>
<feature type="compositionally biased region" description="Basic and acidic residues" evidence="1">
    <location>
        <begin position="283"/>
        <end position="292"/>
    </location>
</feature>
<feature type="region of interest" description="Disordered" evidence="1">
    <location>
        <begin position="241"/>
        <end position="310"/>
    </location>
</feature>
<proteinExistence type="predicted"/>
<evidence type="ECO:0000313" key="2">
    <source>
        <dbReference type="EMBL" id="KIM33604.1"/>
    </source>
</evidence>
<name>A0A0C3BNG1_SERVB</name>
<reference evidence="3" key="2">
    <citation type="submission" date="2015-01" db="EMBL/GenBank/DDBJ databases">
        <title>Evolutionary Origins and Diversification of the Mycorrhizal Mutualists.</title>
        <authorList>
            <consortium name="DOE Joint Genome Institute"/>
            <consortium name="Mycorrhizal Genomics Consortium"/>
            <person name="Kohler A."/>
            <person name="Kuo A."/>
            <person name="Nagy L.G."/>
            <person name="Floudas D."/>
            <person name="Copeland A."/>
            <person name="Barry K.W."/>
            <person name="Cichocki N."/>
            <person name="Veneault-Fourrey C."/>
            <person name="LaButti K."/>
            <person name="Lindquist E.A."/>
            <person name="Lipzen A."/>
            <person name="Lundell T."/>
            <person name="Morin E."/>
            <person name="Murat C."/>
            <person name="Riley R."/>
            <person name="Ohm R."/>
            <person name="Sun H."/>
            <person name="Tunlid A."/>
            <person name="Henrissat B."/>
            <person name="Grigoriev I.V."/>
            <person name="Hibbett D.S."/>
            <person name="Martin F."/>
        </authorList>
    </citation>
    <scope>NUCLEOTIDE SEQUENCE [LARGE SCALE GENOMIC DNA]</scope>
    <source>
        <strain evidence="3">MAFF 305830</strain>
    </source>
</reference>
<dbReference type="OrthoDB" id="661148at2759"/>
<dbReference type="STRING" id="933852.A0A0C3BNG1"/>
<feature type="region of interest" description="Disordered" evidence="1">
    <location>
        <begin position="439"/>
        <end position="507"/>
    </location>
</feature>
<keyword evidence="3" id="KW-1185">Reference proteome</keyword>
<feature type="compositionally biased region" description="Polar residues" evidence="1">
    <location>
        <begin position="294"/>
        <end position="307"/>
    </location>
</feature>
<feature type="region of interest" description="Disordered" evidence="1">
    <location>
        <begin position="342"/>
        <end position="364"/>
    </location>
</feature>
<feature type="region of interest" description="Disordered" evidence="1">
    <location>
        <begin position="22"/>
        <end position="47"/>
    </location>
</feature>
<reference evidence="2 3" key="1">
    <citation type="submission" date="2014-04" db="EMBL/GenBank/DDBJ databases">
        <authorList>
            <consortium name="DOE Joint Genome Institute"/>
            <person name="Kuo A."/>
            <person name="Zuccaro A."/>
            <person name="Kohler A."/>
            <person name="Nagy L.G."/>
            <person name="Floudas D."/>
            <person name="Copeland A."/>
            <person name="Barry K.W."/>
            <person name="Cichocki N."/>
            <person name="Veneault-Fourrey C."/>
            <person name="LaButti K."/>
            <person name="Lindquist E.A."/>
            <person name="Lipzen A."/>
            <person name="Lundell T."/>
            <person name="Morin E."/>
            <person name="Murat C."/>
            <person name="Sun H."/>
            <person name="Tunlid A."/>
            <person name="Henrissat B."/>
            <person name="Grigoriev I.V."/>
            <person name="Hibbett D.S."/>
            <person name="Martin F."/>
            <person name="Nordberg H.P."/>
            <person name="Cantor M.N."/>
            <person name="Hua S.X."/>
        </authorList>
    </citation>
    <scope>NUCLEOTIDE SEQUENCE [LARGE SCALE GENOMIC DNA]</scope>
    <source>
        <strain evidence="2 3">MAFF 305830</strain>
    </source>
</reference>
<gene>
    <name evidence="2" type="ORF">M408DRAFT_157576</name>
</gene>
<accession>A0A0C3BNG1</accession>
<organism evidence="2 3">
    <name type="scientific">Serendipita vermifera MAFF 305830</name>
    <dbReference type="NCBI Taxonomy" id="933852"/>
    <lineage>
        <taxon>Eukaryota</taxon>
        <taxon>Fungi</taxon>
        <taxon>Dikarya</taxon>
        <taxon>Basidiomycota</taxon>
        <taxon>Agaricomycotina</taxon>
        <taxon>Agaricomycetes</taxon>
        <taxon>Sebacinales</taxon>
        <taxon>Serendipitaceae</taxon>
        <taxon>Serendipita</taxon>
    </lineage>
</organism>
<sequence>MSPIPLISNIIKKMSLEHAKTRTIGDGASVHRPDTPTATGPEGEADKGYDTLIGQLVSLVEVAGKLLEEKGVQHQIRAVWDGFSNKPLKDHLSPTTPGGARAFGMGDIPTHPGMEKTREIVLTEGLVNIMKRVAAIVDEDDFSDIEEDDHVIWTHHHGRSRYPKEPEEGDSKPPTPTARTPKVDKTAPPPAPAPVPRSQPSQPVKSSKQRLEEAKAVYKAEKARYRAERELKRRDKLTSKGWMLPEPNEIGEDDEDAVPITSAPPGRRTSLMSAPDPNPRVRSRIEPSEKPHRTGSSIKPSAGSTYSPALLPARLSHSAAPGSIIKAPLTASPTRHHAIDEATADAGSEGPGTPKPPPRPARSSTQFDFDAFMEANAWAPKGSPGCGLEQPASPNHGHFPTNARPSITTGAHLSMNPPPRVYMQTSNVMDSPAIFETASIGEQVDNTSIPPTPPPRPRIFSPTHSATPPPTRGASGLEAALTEAFRANPTPRTSLKRNRWGDGMGGRRMDVGSSAPMRNDSMTAVEALAHPPPVYSTDGEGGDDVLETGGPVRPAKGMLPLHEEFKRRCLTILHEVRVHPGVAIFYGADFVQYNATRDRYPNLDYLIGQGIQAVNTSREAARLAAESNPQARETFLSEEVPNVVNRVLATIQRGSTPNYV</sequence>
<protein>
    <submittedName>
        <fullName evidence="2">Uncharacterized protein</fullName>
    </submittedName>
</protein>